<dbReference type="GO" id="GO:0005737">
    <property type="term" value="C:cytoplasm"/>
    <property type="evidence" value="ECO:0007669"/>
    <property type="project" value="UniProtKB-SubCell"/>
</dbReference>
<feature type="binding site" evidence="14">
    <location>
        <position position="138"/>
    </location>
    <ligand>
        <name>ATP</name>
        <dbReference type="ChEBI" id="CHEBI:30616"/>
    </ligand>
</feature>
<dbReference type="InterPro" id="IPR005145">
    <property type="entry name" value="Sua5_C"/>
</dbReference>
<comment type="function">
    <text evidence="13">Required for the formation of a threonylcarbamoyl group on adenosine at position 37 (t(6)A37) in tRNAs that read codons beginning with adenine.</text>
</comment>
<feature type="binding site" evidence="14">
    <location>
        <position position="230"/>
    </location>
    <ligand>
        <name>ATP</name>
        <dbReference type="ChEBI" id="CHEBI:30616"/>
    </ligand>
</feature>
<dbReference type="InterPro" id="IPR006070">
    <property type="entry name" value="Sua5-like_dom"/>
</dbReference>
<protein>
    <recommendedName>
        <fullName evidence="4 13">Threonylcarbamoyl-AMP synthase</fullName>
        <shortName evidence="13">TC-AMP synthase</shortName>
        <ecNumber evidence="3 13">2.7.7.87</ecNumber>
    </recommendedName>
    <alternativeName>
        <fullName evidence="11 13">L-threonylcarbamoyladenylate synthase</fullName>
    </alternativeName>
</protein>
<evidence type="ECO:0000256" key="2">
    <source>
        <dbReference type="ARBA" id="ARBA00007663"/>
    </source>
</evidence>
<sequence length="334" mass="36701">MKTLKLTENELTKAAQLIQKGETVAFPTDTVYGLGADATNEEAVLKIFEAKGRPADRPISVLISHVDDLEKYAKGVLPEVKKLAEKFWPGPLTILLKNTHAFAPSVTVGKKTVGLRMPDNPIALQLIEACKVPLATPSANSSGRPSPTLAEHVYSDLEGKIAAVIDGGETSFGVESTVLDFSNPMEPTILRPGNISKEAIEKVIHRKVYFLEEAPSMNSKDSIHTKEKHYEPTIPVFIVNSSFEKAIQEMTKCEEKIGLLASEEVVEKYKTQVEATFSLCKENDVNTANQRLFNGLRTLEHSKATVLLVEAFSEGEMGLVYMNRLQSAANNKFI</sequence>
<dbReference type="Gene3D" id="3.90.870.10">
    <property type="entry name" value="DHBP synthase"/>
    <property type="match status" value="1"/>
</dbReference>
<evidence type="ECO:0000256" key="3">
    <source>
        <dbReference type="ARBA" id="ARBA00012584"/>
    </source>
</evidence>
<evidence type="ECO:0000256" key="12">
    <source>
        <dbReference type="ARBA" id="ARBA00048366"/>
    </source>
</evidence>
<keyword evidence="5 13" id="KW-0963">Cytoplasm</keyword>
<feature type="binding site" evidence="14">
    <location>
        <position position="116"/>
    </location>
    <ligand>
        <name>L-threonine</name>
        <dbReference type="ChEBI" id="CHEBI:57926"/>
    </ligand>
</feature>
<feature type="binding site" evidence="14">
    <location>
        <position position="30"/>
    </location>
    <ligand>
        <name>L-threonine</name>
        <dbReference type="ChEBI" id="CHEBI:57926"/>
    </ligand>
</feature>
<keyword evidence="6 13" id="KW-0808">Transferase</keyword>
<dbReference type="NCBIfam" id="TIGR00057">
    <property type="entry name" value="L-threonylcarbamoyladenylate synthase"/>
    <property type="match status" value="1"/>
</dbReference>
<evidence type="ECO:0000256" key="10">
    <source>
        <dbReference type="ARBA" id="ARBA00022840"/>
    </source>
</evidence>
<dbReference type="PANTHER" id="PTHR17490:SF16">
    <property type="entry name" value="THREONYLCARBAMOYL-AMP SYNTHASE"/>
    <property type="match status" value="1"/>
</dbReference>
<dbReference type="AlphaFoldDB" id="A0A9D2G2W3"/>
<keyword evidence="9 13" id="KW-0547">Nucleotide-binding</keyword>
<dbReference type="Pfam" id="PF01300">
    <property type="entry name" value="Sua5_yciO_yrdC"/>
    <property type="match status" value="1"/>
</dbReference>
<evidence type="ECO:0000256" key="13">
    <source>
        <dbReference type="PIRNR" id="PIRNR004930"/>
    </source>
</evidence>
<dbReference type="GO" id="GO:0000049">
    <property type="term" value="F:tRNA binding"/>
    <property type="evidence" value="ECO:0007669"/>
    <property type="project" value="TreeGrafter"/>
</dbReference>
<dbReference type="InterPro" id="IPR038385">
    <property type="entry name" value="Sua5/YwlC_C"/>
</dbReference>
<dbReference type="InterPro" id="IPR017945">
    <property type="entry name" value="DHBP_synth_RibB-like_a/b_dom"/>
</dbReference>
<comment type="caution">
    <text evidence="16">The sequence shown here is derived from an EMBL/GenBank/DDBJ whole genome shotgun (WGS) entry which is preliminary data.</text>
</comment>
<evidence type="ECO:0000256" key="8">
    <source>
        <dbReference type="ARBA" id="ARBA00022695"/>
    </source>
</evidence>
<dbReference type="PANTHER" id="PTHR17490">
    <property type="entry name" value="SUA5"/>
    <property type="match status" value="1"/>
</dbReference>
<dbReference type="GO" id="GO:0003725">
    <property type="term" value="F:double-stranded RNA binding"/>
    <property type="evidence" value="ECO:0007669"/>
    <property type="project" value="UniProtKB-UniRule"/>
</dbReference>
<dbReference type="SUPFAM" id="SSF55821">
    <property type="entry name" value="YrdC/RibB"/>
    <property type="match status" value="1"/>
</dbReference>
<dbReference type="PROSITE" id="PS51163">
    <property type="entry name" value="YRDC"/>
    <property type="match status" value="1"/>
</dbReference>
<dbReference type="Gene3D" id="3.40.50.11030">
    <property type="entry name" value="Threonylcarbamoyl-AMP synthase, C-terminal domain"/>
    <property type="match status" value="1"/>
</dbReference>
<gene>
    <name evidence="16" type="ORF">H9808_05180</name>
</gene>
<evidence type="ECO:0000256" key="1">
    <source>
        <dbReference type="ARBA" id="ARBA00004496"/>
    </source>
</evidence>
<proteinExistence type="inferred from homology"/>
<name>A0A9D2G2W3_9LACT</name>
<feature type="binding site" evidence="14">
    <location>
        <position position="112"/>
    </location>
    <ligand>
        <name>ATP</name>
        <dbReference type="ChEBI" id="CHEBI:30616"/>
    </ligand>
</feature>
<dbReference type="FunFam" id="3.90.870.10:FF:000009">
    <property type="entry name" value="Threonylcarbamoyl-AMP synthase, putative"/>
    <property type="match status" value="1"/>
</dbReference>
<dbReference type="EMBL" id="DXAZ01000075">
    <property type="protein sequence ID" value="HIZ71140.1"/>
    <property type="molecule type" value="Genomic_DNA"/>
</dbReference>
<accession>A0A9D2G2W3</accession>
<dbReference type="InterPro" id="IPR050156">
    <property type="entry name" value="TC-AMP_synthase_SUA5"/>
</dbReference>
<dbReference type="GO" id="GO:0061710">
    <property type="term" value="F:L-threonylcarbamoyladenylate synthase"/>
    <property type="evidence" value="ECO:0007669"/>
    <property type="project" value="UniProtKB-EC"/>
</dbReference>
<evidence type="ECO:0000313" key="17">
    <source>
        <dbReference type="Proteomes" id="UP000824106"/>
    </source>
</evidence>
<feature type="binding site" evidence="14">
    <location>
        <position position="53"/>
    </location>
    <ligand>
        <name>ATP</name>
        <dbReference type="ChEBI" id="CHEBI:30616"/>
    </ligand>
</feature>
<evidence type="ECO:0000256" key="6">
    <source>
        <dbReference type="ARBA" id="ARBA00022679"/>
    </source>
</evidence>
<evidence type="ECO:0000256" key="11">
    <source>
        <dbReference type="ARBA" id="ARBA00029774"/>
    </source>
</evidence>
<evidence type="ECO:0000256" key="5">
    <source>
        <dbReference type="ARBA" id="ARBA00022490"/>
    </source>
</evidence>
<evidence type="ECO:0000256" key="14">
    <source>
        <dbReference type="PIRSR" id="PIRSR004930-1"/>
    </source>
</evidence>
<dbReference type="GO" id="GO:0006450">
    <property type="term" value="P:regulation of translational fidelity"/>
    <property type="evidence" value="ECO:0007669"/>
    <property type="project" value="TreeGrafter"/>
</dbReference>
<evidence type="ECO:0000313" key="16">
    <source>
        <dbReference type="EMBL" id="HIZ71140.1"/>
    </source>
</evidence>
<evidence type="ECO:0000256" key="7">
    <source>
        <dbReference type="ARBA" id="ARBA00022694"/>
    </source>
</evidence>
<dbReference type="InterPro" id="IPR010923">
    <property type="entry name" value="T(6)A37_SUA5"/>
</dbReference>
<comment type="similarity">
    <text evidence="2 13">Belongs to the SUA5 family.</text>
</comment>
<evidence type="ECO:0000256" key="4">
    <source>
        <dbReference type="ARBA" id="ARBA00015492"/>
    </source>
</evidence>
<reference evidence="16" key="2">
    <citation type="submission" date="2021-04" db="EMBL/GenBank/DDBJ databases">
        <authorList>
            <person name="Gilroy R."/>
        </authorList>
    </citation>
    <scope>NUCLEOTIDE SEQUENCE</scope>
    <source>
        <strain evidence="16">CHK169-4300</strain>
    </source>
</reference>
<keyword evidence="8 13" id="KW-0548">Nucleotidyltransferase</keyword>
<dbReference type="Proteomes" id="UP000824106">
    <property type="component" value="Unassembled WGS sequence"/>
</dbReference>
<reference evidence="16" key="1">
    <citation type="journal article" date="2021" name="PeerJ">
        <title>Extensive microbial diversity within the chicken gut microbiome revealed by metagenomics and culture.</title>
        <authorList>
            <person name="Gilroy R."/>
            <person name="Ravi A."/>
            <person name="Getino M."/>
            <person name="Pursley I."/>
            <person name="Horton D.L."/>
            <person name="Alikhan N.F."/>
            <person name="Baker D."/>
            <person name="Gharbi K."/>
            <person name="Hall N."/>
            <person name="Watson M."/>
            <person name="Adriaenssens E.M."/>
            <person name="Foster-Nyarko E."/>
            <person name="Jarju S."/>
            <person name="Secka A."/>
            <person name="Antonio M."/>
            <person name="Oren A."/>
            <person name="Chaudhuri R.R."/>
            <person name="La Ragione R."/>
            <person name="Hildebrand F."/>
            <person name="Pallen M.J."/>
        </authorList>
    </citation>
    <scope>NUCLEOTIDE SEQUENCE</scope>
    <source>
        <strain evidence="16">CHK169-4300</strain>
    </source>
</reference>
<dbReference type="EC" id="2.7.7.87" evidence="3 13"/>
<feature type="binding site" evidence="14">
    <location>
        <position position="176"/>
    </location>
    <ligand>
        <name>L-threonine</name>
        <dbReference type="ChEBI" id="CHEBI:57926"/>
    </ligand>
</feature>
<dbReference type="GO" id="GO:0008033">
    <property type="term" value="P:tRNA processing"/>
    <property type="evidence" value="ECO:0007669"/>
    <property type="project" value="UniProtKB-KW"/>
</dbReference>
<feature type="binding site" evidence="14">
    <location>
        <position position="191"/>
    </location>
    <ligand>
        <name>ATP</name>
        <dbReference type="ChEBI" id="CHEBI:30616"/>
    </ligand>
</feature>
<organism evidence="16 17">
    <name type="scientific">Candidatus Atopostipes pullistercoris</name>
    <dbReference type="NCBI Taxonomy" id="2838467"/>
    <lineage>
        <taxon>Bacteria</taxon>
        <taxon>Bacillati</taxon>
        <taxon>Bacillota</taxon>
        <taxon>Bacilli</taxon>
        <taxon>Lactobacillales</taxon>
        <taxon>Carnobacteriaceae</taxon>
        <taxon>Atopostipes</taxon>
    </lineage>
</organism>
<comment type="catalytic activity">
    <reaction evidence="12 13">
        <text>L-threonine + hydrogencarbonate + ATP = L-threonylcarbamoyladenylate + diphosphate + H2O</text>
        <dbReference type="Rhea" id="RHEA:36407"/>
        <dbReference type="ChEBI" id="CHEBI:15377"/>
        <dbReference type="ChEBI" id="CHEBI:17544"/>
        <dbReference type="ChEBI" id="CHEBI:30616"/>
        <dbReference type="ChEBI" id="CHEBI:33019"/>
        <dbReference type="ChEBI" id="CHEBI:57926"/>
        <dbReference type="ChEBI" id="CHEBI:73682"/>
        <dbReference type="EC" id="2.7.7.87"/>
    </reaction>
</comment>
<keyword evidence="7 13" id="KW-0819">tRNA processing</keyword>
<comment type="subcellular location">
    <subcellularLocation>
        <location evidence="1 13">Cytoplasm</location>
    </subcellularLocation>
</comment>
<evidence type="ECO:0000259" key="15">
    <source>
        <dbReference type="PROSITE" id="PS51163"/>
    </source>
</evidence>
<keyword evidence="10 13" id="KW-0067">ATP-binding</keyword>
<dbReference type="Pfam" id="PF03481">
    <property type="entry name" value="Sua5_C"/>
    <property type="match status" value="1"/>
</dbReference>
<feature type="binding site" evidence="14">
    <location>
        <position position="146"/>
    </location>
    <ligand>
        <name>ATP</name>
        <dbReference type="ChEBI" id="CHEBI:30616"/>
    </ligand>
</feature>
<dbReference type="PIRSF" id="PIRSF004930">
    <property type="entry name" value="Tln_factor_SUA5"/>
    <property type="match status" value="1"/>
</dbReference>
<feature type="domain" description="YrdC-like" evidence="15">
    <location>
        <begin position="8"/>
        <end position="195"/>
    </location>
</feature>
<evidence type="ECO:0000256" key="9">
    <source>
        <dbReference type="ARBA" id="ARBA00022741"/>
    </source>
</evidence>
<dbReference type="GO" id="GO:0005524">
    <property type="term" value="F:ATP binding"/>
    <property type="evidence" value="ECO:0007669"/>
    <property type="project" value="UniProtKB-UniRule"/>
</dbReference>